<evidence type="ECO:0008006" key="3">
    <source>
        <dbReference type="Google" id="ProtNLM"/>
    </source>
</evidence>
<keyword evidence="2" id="KW-1185">Reference proteome</keyword>
<sequence length="182" mass="20570">MWADLVPRLRRVGELDVDDETAALLLKIAPATIDRRLAADRAKLTLRWQSHTKPGAPLKDSIPIRTWAEWDDAVPGFVEIDLVGHEGHRVSQATVLRLLRDDGLILPSEYQKQRRELAKERKAASTKNPTGPNQVWQLDFSEFETTQGGTWRIAGCRDWYSKVEHPFHVSPTANQCDAIVAI</sequence>
<organism evidence="1 2">
    <name type="scientific">Brevibacterium epidermidis</name>
    <dbReference type="NCBI Taxonomy" id="1698"/>
    <lineage>
        <taxon>Bacteria</taxon>
        <taxon>Bacillati</taxon>
        <taxon>Actinomycetota</taxon>
        <taxon>Actinomycetes</taxon>
        <taxon>Micrococcales</taxon>
        <taxon>Brevibacteriaceae</taxon>
        <taxon>Brevibacterium</taxon>
    </lineage>
</organism>
<accession>A0ABV4ENF2</accession>
<evidence type="ECO:0000313" key="1">
    <source>
        <dbReference type="EMBL" id="MEY9260074.1"/>
    </source>
</evidence>
<reference evidence="1 2" key="1">
    <citation type="submission" date="2024-07" db="EMBL/GenBank/DDBJ databases">
        <title>Mealworm larvae gut microbial communities from Newark, Delaware, USA.</title>
        <authorList>
            <person name="Blenner M."/>
        </authorList>
    </citation>
    <scope>NUCLEOTIDE SEQUENCE [LARGE SCALE GENOMIC DNA]</scope>
    <source>
        <strain evidence="1 2">UD i117</strain>
    </source>
</reference>
<dbReference type="Proteomes" id="UP001565435">
    <property type="component" value="Unassembled WGS sequence"/>
</dbReference>
<comment type="caution">
    <text evidence="1">The sequence shown here is derived from an EMBL/GenBank/DDBJ whole genome shotgun (WGS) entry which is preliminary data.</text>
</comment>
<proteinExistence type="predicted"/>
<name>A0ABV4ENF2_BREEP</name>
<protein>
    <recommendedName>
        <fullName evidence="3">Transposase</fullName>
    </recommendedName>
</protein>
<gene>
    <name evidence="1" type="ORF">ABH903_003112</name>
</gene>
<dbReference type="EMBL" id="JBGBYS010000022">
    <property type="protein sequence ID" value="MEY9260074.1"/>
    <property type="molecule type" value="Genomic_DNA"/>
</dbReference>
<evidence type="ECO:0000313" key="2">
    <source>
        <dbReference type="Proteomes" id="UP001565435"/>
    </source>
</evidence>